<name>A0A8S9SB18_BRACR</name>
<evidence type="ECO:0000256" key="1">
    <source>
        <dbReference type="RuleBase" id="RU410713"/>
    </source>
</evidence>
<feature type="domain" description="DCUN1" evidence="3">
    <location>
        <begin position="138"/>
        <end position="340"/>
    </location>
</feature>
<organism evidence="4 5">
    <name type="scientific">Brassica cretica</name>
    <name type="common">Mustard</name>
    <dbReference type="NCBI Taxonomy" id="69181"/>
    <lineage>
        <taxon>Eukaryota</taxon>
        <taxon>Viridiplantae</taxon>
        <taxon>Streptophyta</taxon>
        <taxon>Embryophyta</taxon>
        <taxon>Tracheophyta</taxon>
        <taxon>Spermatophyta</taxon>
        <taxon>Magnoliopsida</taxon>
        <taxon>eudicotyledons</taxon>
        <taxon>Gunneridae</taxon>
        <taxon>Pentapetalae</taxon>
        <taxon>rosids</taxon>
        <taxon>malvids</taxon>
        <taxon>Brassicales</taxon>
        <taxon>Brassicaceae</taxon>
        <taxon>Brassiceae</taxon>
        <taxon>Brassica</taxon>
    </lineage>
</organism>
<dbReference type="GO" id="GO:0032182">
    <property type="term" value="F:ubiquitin-like protein binding"/>
    <property type="evidence" value="ECO:0007669"/>
    <property type="project" value="TreeGrafter"/>
</dbReference>
<evidence type="ECO:0000256" key="2">
    <source>
        <dbReference type="SAM" id="MobiDB-lite"/>
    </source>
</evidence>
<dbReference type="Pfam" id="PF14555">
    <property type="entry name" value="UBA_4"/>
    <property type="match status" value="1"/>
</dbReference>
<dbReference type="Proteomes" id="UP000712600">
    <property type="component" value="Unassembled WGS sequence"/>
</dbReference>
<feature type="compositionally biased region" description="Polar residues" evidence="2">
    <location>
        <begin position="140"/>
        <end position="152"/>
    </location>
</feature>
<dbReference type="PANTHER" id="PTHR12281:SF2">
    <property type="entry name" value="DEFECTIVE IN CULLIN NEDDYLATION PROTEIN"/>
    <property type="match status" value="1"/>
</dbReference>
<dbReference type="PROSITE" id="PS51229">
    <property type="entry name" value="DCUN1"/>
    <property type="match status" value="1"/>
</dbReference>
<dbReference type="GO" id="GO:0031624">
    <property type="term" value="F:ubiquitin conjugating enzyme binding"/>
    <property type="evidence" value="ECO:0007669"/>
    <property type="project" value="TreeGrafter"/>
</dbReference>
<comment type="caution">
    <text evidence="4">The sequence shown here is derived from an EMBL/GenBank/DDBJ whole genome shotgun (WGS) entry which is preliminary data.</text>
</comment>
<dbReference type="AlphaFoldDB" id="A0A8S9SB18"/>
<dbReference type="Gene3D" id="1.10.238.10">
    <property type="entry name" value="EF-hand"/>
    <property type="match status" value="1"/>
</dbReference>
<dbReference type="FunFam" id="1.10.238.200:FF:000004">
    <property type="entry name" value="Defective in cullin neddylation protein"/>
    <property type="match status" value="1"/>
</dbReference>
<protein>
    <recommendedName>
        <fullName evidence="1">Defective in cullin neddylation protein</fullName>
    </recommendedName>
</protein>
<reference evidence="4" key="1">
    <citation type="submission" date="2019-12" db="EMBL/GenBank/DDBJ databases">
        <title>Genome sequencing and annotation of Brassica cretica.</title>
        <authorList>
            <person name="Studholme D.J."/>
            <person name="Sarris P."/>
        </authorList>
    </citation>
    <scope>NUCLEOTIDE SEQUENCE</scope>
    <source>
        <strain evidence="4">PFS-109/04</strain>
        <tissue evidence="4">Leaf</tissue>
    </source>
</reference>
<comment type="function">
    <text evidence="1">Neddylation of cullins play an essential role in the regulation of SCF-type complexes activity.</text>
</comment>
<proteinExistence type="predicted"/>
<dbReference type="InterPro" id="IPR042460">
    <property type="entry name" value="DCN1-like_PONY"/>
</dbReference>
<dbReference type="InterPro" id="IPR014764">
    <property type="entry name" value="DCN-prot"/>
</dbReference>
<dbReference type="GO" id="GO:0045116">
    <property type="term" value="P:protein neddylation"/>
    <property type="evidence" value="ECO:0007669"/>
    <property type="project" value="TreeGrafter"/>
</dbReference>
<gene>
    <name evidence="4" type="ORF">F2Q69_00038609</name>
</gene>
<sequence>MCWGSSEKSALQALKASDWQIEAAFDVFYSQPQPKSNDPYSDMILAEGVSVLCSDLQVEPQDIVTFCNDAAELFVQSLCHIPGPSPIFSDKARDDLAHVEKTLGFSPSSSIKRRQPLKFSPETQNLAKVCPVGERAAAGHQTTTGVTASHRSTAGDRVISPERRSRRVSIPSRRFLESSTIFLLDSATGEGFGWKPTLFLVDLVSSRKCKSDRLGVVLVFGIDSIGKLQEKLAFIRSELKDEQKFYEIDNFAFGWAKEKGQKSLALDTAIGMWQLLFAEREWPLVNHWCDFLQDRHNKTISKDTWAQLLEFARTVNPVLSNYDAEGSWPYLIDEFVEYFYDKSVVDK</sequence>
<dbReference type="PANTHER" id="PTHR12281">
    <property type="entry name" value="RP42 RELATED"/>
    <property type="match status" value="1"/>
</dbReference>
<dbReference type="Gene3D" id="1.10.238.200">
    <property type="entry name" value="Cullin, PONY binding domain"/>
    <property type="match status" value="1"/>
</dbReference>
<dbReference type="Pfam" id="PF03556">
    <property type="entry name" value="Cullin_binding"/>
    <property type="match status" value="1"/>
</dbReference>
<feature type="region of interest" description="Disordered" evidence="2">
    <location>
        <begin position="140"/>
        <end position="163"/>
    </location>
</feature>
<dbReference type="GO" id="GO:0000151">
    <property type="term" value="C:ubiquitin ligase complex"/>
    <property type="evidence" value="ECO:0007669"/>
    <property type="project" value="TreeGrafter"/>
</dbReference>
<dbReference type="InterPro" id="IPR005176">
    <property type="entry name" value="PONY_dom"/>
</dbReference>
<dbReference type="EMBL" id="QGKX02000004">
    <property type="protein sequence ID" value="KAF3598531.1"/>
    <property type="molecule type" value="Genomic_DNA"/>
</dbReference>
<evidence type="ECO:0000313" key="5">
    <source>
        <dbReference type="Proteomes" id="UP000712600"/>
    </source>
</evidence>
<accession>A0A8S9SB18</accession>
<evidence type="ECO:0000313" key="4">
    <source>
        <dbReference type="EMBL" id="KAF3598531.1"/>
    </source>
</evidence>
<evidence type="ECO:0000259" key="3">
    <source>
        <dbReference type="PROSITE" id="PS51229"/>
    </source>
</evidence>
<dbReference type="GO" id="GO:0097602">
    <property type="term" value="F:cullin family protein binding"/>
    <property type="evidence" value="ECO:0007669"/>
    <property type="project" value="TreeGrafter"/>
</dbReference>